<dbReference type="InterPro" id="IPR013785">
    <property type="entry name" value="Aldolase_TIM"/>
</dbReference>
<comment type="catalytic activity">
    <reaction evidence="14">
        <text>5,6-dihydrouridine(16) in tRNA + NAD(+) = uridine(16) in tRNA + NADH + H(+)</text>
        <dbReference type="Rhea" id="RHEA:53380"/>
        <dbReference type="Rhea" id="RHEA-COMP:13543"/>
        <dbReference type="Rhea" id="RHEA-COMP:13544"/>
        <dbReference type="ChEBI" id="CHEBI:15378"/>
        <dbReference type="ChEBI" id="CHEBI:57540"/>
        <dbReference type="ChEBI" id="CHEBI:57945"/>
        <dbReference type="ChEBI" id="CHEBI:65315"/>
        <dbReference type="ChEBI" id="CHEBI:74443"/>
        <dbReference type="EC" id="1.3.1.88"/>
    </reaction>
    <physiologicalReaction direction="right-to-left" evidence="14">
        <dbReference type="Rhea" id="RHEA:53382"/>
    </physiologicalReaction>
</comment>
<dbReference type="AlphaFoldDB" id="A0AAD5SMX7"/>
<keyword evidence="3" id="KW-0288">FMN</keyword>
<comment type="similarity">
    <text evidence="9">Belongs to the Dus family. Dus1 subfamily.</text>
</comment>
<proteinExistence type="inferred from homology"/>
<feature type="non-terminal residue" evidence="19">
    <location>
        <position position="1"/>
    </location>
</feature>
<comment type="catalytic activity">
    <reaction evidence="15">
        <text>a 5,6-dihydrouridine in mRNA + NADP(+) = a uridine in mRNA + NADPH + H(+)</text>
        <dbReference type="Rhea" id="RHEA:69855"/>
        <dbReference type="Rhea" id="RHEA-COMP:14658"/>
        <dbReference type="Rhea" id="RHEA-COMP:17789"/>
        <dbReference type="ChEBI" id="CHEBI:15378"/>
        <dbReference type="ChEBI" id="CHEBI:57783"/>
        <dbReference type="ChEBI" id="CHEBI:58349"/>
        <dbReference type="ChEBI" id="CHEBI:65315"/>
        <dbReference type="ChEBI" id="CHEBI:74443"/>
    </reaction>
    <physiologicalReaction direction="right-to-left" evidence="15">
        <dbReference type="Rhea" id="RHEA:69857"/>
    </physiologicalReaction>
</comment>
<evidence type="ECO:0000256" key="12">
    <source>
        <dbReference type="ARBA" id="ARBA00047652"/>
    </source>
</evidence>
<evidence type="ECO:0000256" key="9">
    <source>
        <dbReference type="ARBA" id="ARBA00038313"/>
    </source>
</evidence>
<evidence type="ECO:0000256" key="8">
    <source>
        <dbReference type="ARBA" id="ARBA00023027"/>
    </source>
</evidence>
<dbReference type="PANTHER" id="PTHR11082:SF5">
    <property type="entry name" value="TRNA-DIHYDROURIDINE(16_17) SYNTHASE [NAD(P)(+)]-LIKE"/>
    <property type="match status" value="1"/>
</dbReference>
<reference evidence="19" key="1">
    <citation type="submission" date="2020-05" db="EMBL/GenBank/DDBJ databases">
        <title>Phylogenomic resolution of chytrid fungi.</title>
        <authorList>
            <person name="Stajich J.E."/>
            <person name="Amses K."/>
            <person name="Simmons R."/>
            <person name="Seto K."/>
            <person name="Myers J."/>
            <person name="Bonds A."/>
            <person name="Quandt C.A."/>
            <person name="Barry K."/>
            <person name="Liu P."/>
            <person name="Grigoriev I."/>
            <person name="Longcore J.E."/>
            <person name="James T.Y."/>
        </authorList>
    </citation>
    <scope>NUCLEOTIDE SEQUENCE</scope>
    <source>
        <strain evidence="19">JEL0318</strain>
    </source>
</reference>
<dbReference type="GO" id="GO:0017150">
    <property type="term" value="F:tRNA dihydrouridine synthase activity"/>
    <property type="evidence" value="ECO:0007669"/>
    <property type="project" value="InterPro"/>
</dbReference>
<keyword evidence="5" id="KW-0819">tRNA processing</keyword>
<evidence type="ECO:0000256" key="13">
    <source>
        <dbReference type="ARBA" id="ARBA00048342"/>
    </source>
</evidence>
<dbReference type="Pfam" id="PF01207">
    <property type="entry name" value="Dus"/>
    <property type="match status" value="1"/>
</dbReference>
<keyword evidence="7" id="KW-0560">Oxidoreductase</keyword>
<dbReference type="InterPro" id="IPR018517">
    <property type="entry name" value="tRNA_hU_synthase_CS"/>
</dbReference>
<dbReference type="EMBL" id="JADGJD010000150">
    <property type="protein sequence ID" value="KAJ3054230.1"/>
    <property type="molecule type" value="Genomic_DNA"/>
</dbReference>
<keyword evidence="2" id="KW-0285">Flavoprotein</keyword>
<evidence type="ECO:0000256" key="17">
    <source>
        <dbReference type="SAM" id="MobiDB-lite"/>
    </source>
</evidence>
<name>A0AAD5SMX7_9FUNG</name>
<comment type="catalytic activity">
    <reaction evidence="13">
        <text>a 5,6-dihydrouridine in mRNA + NAD(+) = a uridine in mRNA + NADH + H(+)</text>
        <dbReference type="Rhea" id="RHEA:69851"/>
        <dbReference type="Rhea" id="RHEA-COMP:14658"/>
        <dbReference type="Rhea" id="RHEA-COMP:17789"/>
        <dbReference type="ChEBI" id="CHEBI:15378"/>
        <dbReference type="ChEBI" id="CHEBI:57540"/>
        <dbReference type="ChEBI" id="CHEBI:57945"/>
        <dbReference type="ChEBI" id="CHEBI:65315"/>
        <dbReference type="ChEBI" id="CHEBI:74443"/>
    </reaction>
    <physiologicalReaction direction="right-to-left" evidence="13">
        <dbReference type="Rhea" id="RHEA:69853"/>
    </physiologicalReaction>
</comment>
<evidence type="ECO:0000256" key="6">
    <source>
        <dbReference type="ARBA" id="ARBA00022857"/>
    </source>
</evidence>
<dbReference type="InterPro" id="IPR035587">
    <property type="entry name" value="DUS-like_FMN-bd"/>
</dbReference>
<dbReference type="PROSITE" id="PS01136">
    <property type="entry name" value="UPF0034"/>
    <property type="match status" value="1"/>
</dbReference>
<evidence type="ECO:0000256" key="11">
    <source>
        <dbReference type="ARBA" id="ARBA00047287"/>
    </source>
</evidence>
<protein>
    <recommendedName>
        <fullName evidence="10">tRNA-dihydrouridine(16/17) synthase [NAD(P)(+)]</fullName>
        <ecNumber evidence="10">1.3.1.88</ecNumber>
    </recommendedName>
</protein>
<feature type="compositionally biased region" description="Basic and acidic residues" evidence="17">
    <location>
        <begin position="358"/>
        <end position="369"/>
    </location>
</feature>
<evidence type="ECO:0000259" key="18">
    <source>
        <dbReference type="Pfam" id="PF01207"/>
    </source>
</evidence>
<dbReference type="SUPFAM" id="SSF51395">
    <property type="entry name" value="FMN-linked oxidoreductases"/>
    <property type="match status" value="1"/>
</dbReference>
<evidence type="ECO:0000256" key="3">
    <source>
        <dbReference type="ARBA" id="ARBA00022643"/>
    </source>
</evidence>
<accession>A0AAD5SMX7</accession>
<feature type="region of interest" description="Disordered" evidence="17">
    <location>
        <begin position="418"/>
        <end position="457"/>
    </location>
</feature>
<evidence type="ECO:0000256" key="1">
    <source>
        <dbReference type="ARBA" id="ARBA00001917"/>
    </source>
</evidence>
<comment type="catalytic activity">
    <reaction evidence="12">
        <text>5,6-dihydrouridine(16) in tRNA + NADP(+) = uridine(16) in tRNA + NADPH + H(+)</text>
        <dbReference type="Rhea" id="RHEA:53376"/>
        <dbReference type="Rhea" id="RHEA-COMP:13543"/>
        <dbReference type="Rhea" id="RHEA-COMP:13544"/>
        <dbReference type="ChEBI" id="CHEBI:15378"/>
        <dbReference type="ChEBI" id="CHEBI:57783"/>
        <dbReference type="ChEBI" id="CHEBI:58349"/>
        <dbReference type="ChEBI" id="CHEBI:65315"/>
        <dbReference type="ChEBI" id="CHEBI:74443"/>
        <dbReference type="EC" id="1.3.1.88"/>
    </reaction>
    <physiologicalReaction direction="right-to-left" evidence="12">
        <dbReference type="Rhea" id="RHEA:53378"/>
    </physiologicalReaction>
</comment>
<keyword evidence="8" id="KW-0520">NAD</keyword>
<keyword evidence="6" id="KW-0521">NADP</keyword>
<evidence type="ECO:0000256" key="14">
    <source>
        <dbReference type="ARBA" id="ARBA00048934"/>
    </source>
</evidence>
<dbReference type="PANTHER" id="PTHR11082">
    <property type="entry name" value="TRNA-DIHYDROURIDINE SYNTHASE"/>
    <property type="match status" value="1"/>
</dbReference>
<comment type="catalytic activity">
    <reaction evidence="11">
        <text>5,6-dihydrouridine(17) in tRNA + NAD(+) = uridine(17) in tRNA + NADH + H(+)</text>
        <dbReference type="Rhea" id="RHEA:53372"/>
        <dbReference type="Rhea" id="RHEA-COMP:13541"/>
        <dbReference type="Rhea" id="RHEA-COMP:13542"/>
        <dbReference type="ChEBI" id="CHEBI:15378"/>
        <dbReference type="ChEBI" id="CHEBI:57540"/>
        <dbReference type="ChEBI" id="CHEBI:57945"/>
        <dbReference type="ChEBI" id="CHEBI:65315"/>
        <dbReference type="ChEBI" id="CHEBI:74443"/>
        <dbReference type="EC" id="1.3.1.88"/>
    </reaction>
    <physiologicalReaction direction="right-to-left" evidence="11">
        <dbReference type="Rhea" id="RHEA:53374"/>
    </physiologicalReaction>
</comment>
<gene>
    <name evidence="19" type="ORF">HK097_002346</name>
</gene>
<evidence type="ECO:0000256" key="10">
    <source>
        <dbReference type="ARBA" id="ARBA00038890"/>
    </source>
</evidence>
<feature type="compositionally biased region" description="Basic and acidic residues" evidence="17">
    <location>
        <begin position="426"/>
        <end position="456"/>
    </location>
</feature>
<dbReference type="GO" id="GO:0006397">
    <property type="term" value="P:mRNA processing"/>
    <property type="evidence" value="ECO:0007669"/>
    <property type="project" value="UniProtKB-KW"/>
</dbReference>
<feature type="region of interest" description="Disordered" evidence="17">
    <location>
        <begin position="358"/>
        <end position="377"/>
    </location>
</feature>
<dbReference type="EC" id="1.3.1.88" evidence="10"/>
<evidence type="ECO:0000256" key="4">
    <source>
        <dbReference type="ARBA" id="ARBA00022664"/>
    </source>
</evidence>
<evidence type="ECO:0000256" key="5">
    <source>
        <dbReference type="ARBA" id="ARBA00022694"/>
    </source>
</evidence>
<dbReference type="GO" id="GO:0050660">
    <property type="term" value="F:flavin adenine dinucleotide binding"/>
    <property type="evidence" value="ECO:0007669"/>
    <property type="project" value="InterPro"/>
</dbReference>
<dbReference type="Proteomes" id="UP001212841">
    <property type="component" value="Unassembled WGS sequence"/>
</dbReference>
<comment type="cofactor">
    <cofactor evidence="1">
        <name>FMN</name>
        <dbReference type="ChEBI" id="CHEBI:58210"/>
    </cofactor>
</comment>
<evidence type="ECO:0000313" key="20">
    <source>
        <dbReference type="Proteomes" id="UP001212841"/>
    </source>
</evidence>
<feature type="domain" description="DUS-like FMN-binding" evidence="18">
    <location>
        <begin position="28"/>
        <end position="281"/>
    </location>
</feature>
<comment type="catalytic activity">
    <reaction evidence="16">
        <text>5,6-dihydrouridine(17) in tRNA + NADP(+) = uridine(17) in tRNA + NADPH + H(+)</text>
        <dbReference type="Rhea" id="RHEA:53368"/>
        <dbReference type="Rhea" id="RHEA-COMP:13541"/>
        <dbReference type="Rhea" id="RHEA-COMP:13542"/>
        <dbReference type="ChEBI" id="CHEBI:15378"/>
        <dbReference type="ChEBI" id="CHEBI:57783"/>
        <dbReference type="ChEBI" id="CHEBI:58349"/>
        <dbReference type="ChEBI" id="CHEBI:65315"/>
        <dbReference type="ChEBI" id="CHEBI:74443"/>
        <dbReference type="EC" id="1.3.1.88"/>
    </reaction>
    <physiologicalReaction direction="right-to-left" evidence="16">
        <dbReference type="Rhea" id="RHEA:53370"/>
    </physiologicalReaction>
</comment>
<evidence type="ECO:0000256" key="15">
    <source>
        <dbReference type="ARBA" id="ARBA00049447"/>
    </source>
</evidence>
<organism evidence="19 20">
    <name type="scientific">Rhizophlyctis rosea</name>
    <dbReference type="NCBI Taxonomy" id="64517"/>
    <lineage>
        <taxon>Eukaryota</taxon>
        <taxon>Fungi</taxon>
        <taxon>Fungi incertae sedis</taxon>
        <taxon>Chytridiomycota</taxon>
        <taxon>Chytridiomycota incertae sedis</taxon>
        <taxon>Chytridiomycetes</taxon>
        <taxon>Rhizophlyctidales</taxon>
        <taxon>Rhizophlyctidaceae</taxon>
        <taxon>Rhizophlyctis</taxon>
    </lineage>
</organism>
<dbReference type="Gene3D" id="3.20.20.70">
    <property type="entry name" value="Aldolase class I"/>
    <property type="match status" value="1"/>
</dbReference>
<evidence type="ECO:0000256" key="7">
    <source>
        <dbReference type="ARBA" id="ARBA00023002"/>
    </source>
</evidence>
<evidence type="ECO:0000256" key="16">
    <source>
        <dbReference type="ARBA" id="ARBA00049467"/>
    </source>
</evidence>
<keyword evidence="20" id="KW-1185">Reference proteome</keyword>
<evidence type="ECO:0000256" key="2">
    <source>
        <dbReference type="ARBA" id="ARBA00022630"/>
    </source>
</evidence>
<sequence>MAEPVPQKQKLQGYDFYREVLKSPKLVVAPMVDQSEYAWRILSRRYGAQLCYTPMFHARLFAEKAQYRAEQWQTGPGDGPLIVQFCANDAEYLLAAAKHVENQCDAVDINLGCPQHIARRGRYGAYLMEEWELISKMVRTLHENLAVPVTCKIRVFPEVEKTLKYAKMLEEAGCQLLTVHGRLREQKGHKTGMADWEIIRKVKESVSIPVFANGNILYHEDVQRCIDATGVDGVMTAEGNLYNPALFSGKHLPSWQIAEEYLEICNTIPNSSTFSAIRAHLFKIFRPCLADYPDIRTELSKVNTMQGFSTIVAKLKAHLLEASGGAIEINPPYLLDENGFRILPKWVLQPYFRVDGTLKGKKDGEEGESRPATPSTAVMSEGALQCTADGCVVGGGEAEGRADGSEVEAVEHVGAGGEVQEECGAVEERKERKAEKKERKEKKREREGEVAEDGGKKARKVRNGKASVCLSCPNVASPKCPLELCRQCCKHKGRDMAKQKGFLELGEGVPEESREWKKFGFLCEAHRTWK</sequence>
<comment type="caution">
    <text evidence="19">The sequence shown here is derived from an EMBL/GenBank/DDBJ whole genome shotgun (WGS) entry which is preliminary data.</text>
</comment>
<evidence type="ECO:0000313" key="19">
    <source>
        <dbReference type="EMBL" id="KAJ3054230.1"/>
    </source>
</evidence>
<dbReference type="CDD" id="cd02801">
    <property type="entry name" value="DUS_like_FMN"/>
    <property type="match status" value="1"/>
</dbReference>
<keyword evidence="4" id="KW-0507">mRNA processing</keyword>